<reference evidence="2 3" key="1">
    <citation type="submission" date="2019-09" db="EMBL/GenBank/DDBJ databases">
        <authorList>
            <person name="Wang X."/>
        </authorList>
    </citation>
    <scope>NUCLEOTIDE SEQUENCE [LARGE SCALE GENOMIC DNA]</scope>
    <source>
        <strain evidence="2 3">CICC 11023</strain>
    </source>
</reference>
<dbReference type="EMBL" id="VXLC01000008">
    <property type="protein sequence ID" value="KAA8887037.1"/>
    <property type="molecule type" value="Genomic_DNA"/>
</dbReference>
<dbReference type="Gene3D" id="3.30.70.100">
    <property type="match status" value="1"/>
</dbReference>
<evidence type="ECO:0000313" key="3">
    <source>
        <dbReference type="Proteomes" id="UP000323876"/>
    </source>
</evidence>
<sequence>MTDLRQQEDRARVQRLVHHDPTLATQQDCQLTGLTSKNIVTYCDNMTNATDSPLPVAPVTDAPVTVINTMSVPAAQRDLFLRRWRDSAQYMAAAAGFRRTRMFQAAGEAADAVLVNVGDWDSGTALGNALGTPEWRELTLRMQDGLDLTARPMIYHLTLELAPGEMLSADR</sequence>
<dbReference type="InterPro" id="IPR011008">
    <property type="entry name" value="Dimeric_a/b-barrel"/>
</dbReference>
<gene>
    <name evidence="2" type="ORF">F3087_19145</name>
</gene>
<feature type="domain" description="ABM" evidence="1">
    <location>
        <begin position="63"/>
        <end position="137"/>
    </location>
</feature>
<organism evidence="2 3">
    <name type="scientific">Nocardia colli</name>
    <dbReference type="NCBI Taxonomy" id="2545717"/>
    <lineage>
        <taxon>Bacteria</taxon>
        <taxon>Bacillati</taxon>
        <taxon>Actinomycetota</taxon>
        <taxon>Actinomycetes</taxon>
        <taxon>Mycobacteriales</taxon>
        <taxon>Nocardiaceae</taxon>
        <taxon>Nocardia</taxon>
    </lineage>
</organism>
<name>A0A5N0EC67_9NOCA</name>
<proteinExistence type="predicted"/>
<keyword evidence="3" id="KW-1185">Reference proteome</keyword>
<dbReference type="SUPFAM" id="SSF54909">
    <property type="entry name" value="Dimeric alpha+beta barrel"/>
    <property type="match status" value="1"/>
</dbReference>
<protein>
    <recommendedName>
        <fullName evidence="1">ABM domain-containing protein</fullName>
    </recommendedName>
</protein>
<dbReference type="AlphaFoldDB" id="A0A5N0EC67"/>
<dbReference type="OrthoDB" id="9795593at2"/>
<dbReference type="Proteomes" id="UP000323876">
    <property type="component" value="Unassembled WGS sequence"/>
</dbReference>
<evidence type="ECO:0000313" key="2">
    <source>
        <dbReference type="EMBL" id="KAA8887037.1"/>
    </source>
</evidence>
<accession>A0A5N0EC67</accession>
<evidence type="ECO:0000259" key="1">
    <source>
        <dbReference type="Pfam" id="PF03992"/>
    </source>
</evidence>
<dbReference type="InterPro" id="IPR007138">
    <property type="entry name" value="ABM_dom"/>
</dbReference>
<comment type="caution">
    <text evidence="2">The sequence shown here is derived from an EMBL/GenBank/DDBJ whole genome shotgun (WGS) entry which is preliminary data.</text>
</comment>
<dbReference type="Pfam" id="PF03992">
    <property type="entry name" value="ABM"/>
    <property type="match status" value="1"/>
</dbReference>